<organism evidence="2 3">
    <name type="scientific">Corynebacterium macginleyi</name>
    <dbReference type="NCBI Taxonomy" id="38290"/>
    <lineage>
        <taxon>Bacteria</taxon>
        <taxon>Bacillati</taxon>
        <taxon>Actinomycetota</taxon>
        <taxon>Actinomycetes</taxon>
        <taxon>Mycobacteriales</taxon>
        <taxon>Corynebacteriaceae</taxon>
        <taxon>Corynebacterium</taxon>
    </lineage>
</organism>
<comment type="caution">
    <text evidence="2">The sequence shown here is derived from an EMBL/GenBank/DDBJ whole genome shotgun (WGS) entry which is preliminary data.</text>
</comment>
<reference evidence="1 4" key="2">
    <citation type="submission" date="2021-01" db="EMBL/GenBank/DDBJ databases">
        <title>Complete genome sequences of Corynebacterium macginleyi strains isolated from infectious keratitis.</title>
        <authorList>
            <person name="Sagerfors S."/>
            <person name="Poehlein A."/>
            <person name="Soderquist B."/>
            <person name="Bruggemann H."/>
        </authorList>
    </citation>
    <scope>NUCLEOTIDE SEQUENCE [LARGE SCALE GENOMIC DNA]</scope>
    <source>
        <strain evidence="1 4">12T220</strain>
    </source>
</reference>
<dbReference type="RefSeq" id="WP_121927803.1">
    <property type="nucleotide sequence ID" value="NZ_JAACBT010000010.1"/>
</dbReference>
<evidence type="ECO:0000313" key="3">
    <source>
        <dbReference type="Proteomes" id="UP000270649"/>
    </source>
</evidence>
<protein>
    <submittedName>
        <fullName evidence="2">Uncharacterized protein</fullName>
    </submittedName>
</protein>
<dbReference type="EMBL" id="JAACBX020000001">
    <property type="protein sequence ID" value="MBM0243464.1"/>
    <property type="molecule type" value="Genomic_DNA"/>
</dbReference>
<proteinExistence type="predicted"/>
<evidence type="ECO:0000313" key="1">
    <source>
        <dbReference type="EMBL" id="MBM0243464.1"/>
    </source>
</evidence>
<dbReference type="Proteomes" id="UP001518680">
    <property type="component" value="Unassembled WGS sequence"/>
</dbReference>
<reference evidence="2 3" key="1">
    <citation type="submission" date="2018-10" db="EMBL/GenBank/DDBJ databases">
        <title>Corynebacterium macginleyi genome sequencing and assembly of the type strain and two clinical samples.</title>
        <authorList>
            <person name="Bernier A.-M."/>
            <person name="Bernard K."/>
        </authorList>
    </citation>
    <scope>NUCLEOTIDE SEQUENCE [LARGE SCALE GENOMIC DNA]</scope>
    <source>
        <strain evidence="2 3">NML 120205</strain>
    </source>
</reference>
<evidence type="ECO:0000313" key="2">
    <source>
        <dbReference type="EMBL" id="RMB60664.1"/>
    </source>
</evidence>
<keyword evidence="4" id="KW-1185">Reference proteome</keyword>
<dbReference type="EMBL" id="REGC01000006">
    <property type="protein sequence ID" value="RMB60664.1"/>
    <property type="molecule type" value="Genomic_DNA"/>
</dbReference>
<sequence length="124" mass="13856">MHYFPITFIAWDAADLAEVREVLAGLRRDGVLLYQAGLALETSWLGDDARDFYGTAWTWEPEDSDLFFKLARRGRLLTTVGTTVICCGSENDVAEARASIAQELVVAHSAEELQQLLIRAQETH</sequence>
<dbReference type="AlphaFoldDB" id="A0A3M0G6Y6"/>
<dbReference type="OrthoDB" id="4413162at2"/>
<dbReference type="Proteomes" id="UP000270649">
    <property type="component" value="Unassembled WGS sequence"/>
</dbReference>
<evidence type="ECO:0000313" key="4">
    <source>
        <dbReference type="Proteomes" id="UP001518680"/>
    </source>
</evidence>
<name>A0A3M0G6Y6_9CORY</name>
<gene>
    <name evidence="2" type="ORF">D9543_06135</name>
    <name evidence="1" type="ORF">GWO63_004080</name>
</gene>
<accession>A0A3M0G6Y6</accession>